<dbReference type="RefSeq" id="WP_176688736.1">
    <property type="nucleotide sequence ID" value="NZ_CP048810.1"/>
</dbReference>
<evidence type="ECO:0000313" key="2">
    <source>
        <dbReference type="Proteomes" id="UP000509545"/>
    </source>
</evidence>
<dbReference type="InterPro" id="IPR011009">
    <property type="entry name" value="Kinase-like_dom_sf"/>
</dbReference>
<dbReference type="Pfam" id="PF06293">
    <property type="entry name" value="Kdo"/>
    <property type="match status" value="1"/>
</dbReference>
<accession>A0A6N1CH85</accession>
<reference evidence="1 2" key="1">
    <citation type="submission" date="2020-02" db="EMBL/GenBank/DDBJ databases">
        <authorList>
            <person name="Liang J."/>
        </authorList>
    </citation>
    <scope>NUCLEOTIDE SEQUENCE [LARGE SCALE GENOMIC DNA]</scope>
    <source>
        <strain evidence="1 2">L22-9</strain>
    </source>
</reference>
<dbReference type="PIRSF" id="PIRSF026326">
    <property type="entry name" value="InaA"/>
    <property type="match status" value="1"/>
</dbReference>
<gene>
    <name evidence="1" type="ORF">GN234_15600</name>
</gene>
<keyword evidence="1" id="KW-0808">Transferase</keyword>
<dbReference type="InterPro" id="IPR027023">
    <property type="entry name" value="Put_LipoPS_kinase_InaA"/>
</dbReference>
<keyword evidence="2" id="KW-1185">Reference proteome</keyword>
<protein>
    <submittedName>
        <fullName evidence="1">Lipopolysaccharide kinase</fullName>
    </submittedName>
</protein>
<sequence>MTDFLAAEDRALLQRHGLDSFEALWARQLEAVDEPNTSSDGWSSVFRLELEGQGYYLKRQSNYLTRTWSHPFGEPSFSREFRNISRYRQLGIPALQAVFYGQRKVDGEVRAILLTRALDGWDDLDSLLQRWPSLTTAQRTTILDACGQLARRLHGMHQVHGCFYPKHIFLQATASGYQAQLIDLEKTRPLLFGQRDRVKDLEPLLRRAAVWSDADVRQLLSTYLDQPLDSGLVDSWMTRLTARRSHKEAR</sequence>
<evidence type="ECO:0000313" key="1">
    <source>
        <dbReference type="EMBL" id="QKS83287.1"/>
    </source>
</evidence>
<organism evidence="1 2">
    <name type="scientific">Pseudomonas bijieensis</name>
    <dbReference type="NCBI Taxonomy" id="2681983"/>
    <lineage>
        <taxon>Bacteria</taxon>
        <taxon>Pseudomonadati</taxon>
        <taxon>Pseudomonadota</taxon>
        <taxon>Gammaproteobacteria</taxon>
        <taxon>Pseudomonadales</taxon>
        <taxon>Pseudomonadaceae</taxon>
        <taxon>Pseudomonas</taxon>
    </lineage>
</organism>
<dbReference type="KEGG" id="pbz:GN234_15600"/>
<dbReference type="AlphaFoldDB" id="A0A6N1CH85"/>
<name>A0A6N1CH85_9PSED</name>
<dbReference type="EMBL" id="CP048810">
    <property type="protein sequence ID" value="QKS83287.1"/>
    <property type="molecule type" value="Genomic_DNA"/>
</dbReference>
<dbReference type="GO" id="GO:0016301">
    <property type="term" value="F:kinase activity"/>
    <property type="evidence" value="ECO:0007669"/>
    <property type="project" value="UniProtKB-KW"/>
</dbReference>
<dbReference type="SUPFAM" id="SSF56112">
    <property type="entry name" value="Protein kinase-like (PK-like)"/>
    <property type="match status" value="1"/>
</dbReference>
<proteinExistence type="predicted"/>
<dbReference type="Proteomes" id="UP000509545">
    <property type="component" value="Chromosome"/>
</dbReference>
<keyword evidence="1" id="KW-0418">Kinase</keyword>